<accession>A0ACA9QMV7</accession>
<evidence type="ECO:0000313" key="1">
    <source>
        <dbReference type="EMBL" id="CAG8757507.1"/>
    </source>
</evidence>
<feature type="non-terminal residue" evidence="1">
    <location>
        <position position="1"/>
    </location>
</feature>
<sequence length="187" mass="21314">CKDSNEFPIIWPQDRLEAHQQQTEDIKKAITKIFTCQRQAFKLVSDLSLAREQTQQFSSSAFISEAHECQQLEAGHLWMQPVKYMDFELGESSDTVVFGTEKGMEIMTTVLNTILEGKLPFSNLQIDQAPRRKKMIELERQFRVTGPVSETLSTLEDSQLGALLGFIGLSQSPLVIIQDEEVKRYSK</sequence>
<reference evidence="1" key="1">
    <citation type="submission" date="2021-06" db="EMBL/GenBank/DDBJ databases">
        <authorList>
            <person name="Kallberg Y."/>
            <person name="Tangrot J."/>
            <person name="Rosling A."/>
        </authorList>
    </citation>
    <scope>NUCLEOTIDE SEQUENCE</scope>
    <source>
        <strain evidence="1">CL356</strain>
    </source>
</reference>
<gene>
    <name evidence="1" type="ORF">ACOLOM_LOCUS13033</name>
</gene>
<organism evidence="1 2">
    <name type="scientific">Acaulospora colombiana</name>
    <dbReference type="NCBI Taxonomy" id="27376"/>
    <lineage>
        <taxon>Eukaryota</taxon>
        <taxon>Fungi</taxon>
        <taxon>Fungi incertae sedis</taxon>
        <taxon>Mucoromycota</taxon>
        <taxon>Glomeromycotina</taxon>
        <taxon>Glomeromycetes</taxon>
        <taxon>Diversisporales</taxon>
        <taxon>Acaulosporaceae</taxon>
        <taxon>Acaulospora</taxon>
    </lineage>
</organism>
<keyword evidence="2" id="KW-1185">Reference proteome</keyword>
<name>A0ACA9QMV7_9GLOM</name>
<protein>
    <submittedName>
        <fullName evidence="1">145_t:CDS:1</fullName>
    </submittedName>
</protein>
<comment type="caution">
    <text evidence="1">The sequence shown here is derived from an EMBL/GenBank/DDBJ whole genome shotgun (WGS) entry which is preliminary data.</text>
</comment>
<feature type="non-terminal residue" evidence="1">
    <location>
        <position position="187"/>
    </location>
</feature>
<dbReference type="EMBL" id="CAJVPT010056884">
    <property type="protein sequence ID" value="CAG8757507.1"/>
    <property type="molecule type" value="Genomic_DNA"/>
</dbReference>
<dbReference type="Proteomes" id="UP000789525">
    <property type="component" value="Unassembled WGS sequence"/>
</dbReference>
<proteinExistence type="predicted"/>
<evidence type="ECO:0000313" key="2">
    <source>
        <dbReference type="Proteomes" id="UP000789525"/>
    </source>
</evidence>